<evidence type="ECO:0000313" key="1">
    <source>
        <dbReference type="EMBL" id="QJA74531.1"/>
    </source>
</evidence>
<accession>A0A6M3JZ02</accession>
<protein>
    <submittedName>
        <fullName evidence="1">Uncharacterized protein</fullName>
    </submittedName>
</protein>
<sequence>MGTLFNATRIQLQLVYFVYYLPIVKELLRNYEDASHSGNADAEVRVTFLSIYYL</sequence>
<name>A0A6M3JZ02_9ZZZZ</name>
<dbReference type="EMBL" id="MT142104">
    <property type="protein sequence ID" value="QJA74531.1"/>
    <property type="molecule type" value="Genomic_DNA"/>
</dbReference>
<organism evidence="1">
    <name type="scientific">viral metagenome</name>
    <dbReference type="NCBI Taxonomy" id="1070528"/>
    <lineage>
        <taxon>unclassified sequences</taxon>
        <taxon>metagenomes</taxon>
        <taxon>organismal metagenomes</taxon>
    </lineage>
</organism>
<reference evidence="1" key="1">
    <citation type="submission" date="2020-03" db="EMBL/GenBank/DDBJ databases">
        <title>The deep terrestrial virosphere.</title>
        <authorList>
            <person name="Holmfeldt K."/>
            <person name="Nilsson E."/>
            <person name="Simone D."/>
            <person name="Lopez-Fernandez M."/>
            <person name="Wu X."/>
            <person name="de Brujin I."/>
            <person name="Lundin D."/>
            <person name="Andersson A."/>
            <person name="Bertilsson S."/>
            <person name="Dopson M."/>
        </authorList>
    </citation>
    <scope>NUCLEOTIDE SEQUENCE</scope>
    <source>
        <strain evidence="1">MM415A01973</strain>
    </source>
</reference>
<proteinExistence type="predicted"/>
<dbReference type="AlphaFoldDB" id="A0A6M3JZ02"/>
<gene>
    <name evidence="1" type="ORF">MM415A01973_0006</name>
</gene>